<evidence type="ECO:0000256" key="2">
    <source>
        <dbReference type="ARBA" id="ARBA00022490"/>
    </source>
</evidence>
<comment type="similarity">
    <text evidence="5">Belongs to the COX19 family.</text>
</comment>
<comment type="function">
    <text evidence="4">Required for the assembly of mitochondrial cytochrome c oxidase.</text>
</comment>
<proteinExistence type="inferred from homology"/>
<name>A0A8H2X8L8_9AGAM</name>
<dbReference type="AlphaFoldDB" id="A0A8H2X8L8"/>
<evidence type="ECO:0000313" key="7">
    <source>
        <dbReference type="EMBL" id="CAE6418905.1"/>
    </source>
</evidence>
<comment type="caution">
    <text evidence="7">The sequence shown here is derived from an EMBL/GenBank/DDBJ whole genome shotgun (WGS) entry which is preliminary data.</text>
</comment>
<evidence type="ECO:0000256" key="1">
    <source>
        <dbReference type="ARBA" id="ARBA00004496"/>
    </source>
</evidence>
<dbReference type="PANTHER" id="PTHR21107">
    <property type="entry name" value="CYTOCHROME C OXIDASE ASSEMBLY PROTEIN COX19"/>
    <property type="match status" value="1"/>
</dbReference>
<evidence type="ECO:0000256" key="3">
    <source>
        <dbReference type="ARBA" id="ARBA00023157"/>
    </source>
</evidence>
<evidence type="ECO:0000259" key="6">
    <source>
        <dbReference type="Pfam" id="PF06747"/>
    </source>
</evidence>
<feature type="non-terminal residue" evidence="7">
    <location>
        <position position="1"/>
    </location>
</feature>
<accession>A0A8H2X8L8</accession>
<dbReference type="EMBL" id="CAJMWV010000882">
    <property type="protein sequence ID" value="CAE6418905.1"/>
    <property type="molecule type" value="Genomic_DNA"/>
</dbReference>
<dbReference type="InterPro" id="IPR010625">
    <property type="entry name" value="CHCH"/>
</dbReference>
<dbReference type="SUPFAM" id="SSF50978">
    <property type="entry name" value="WD40 repeat-like"/>
    <property type="match status" value="1"/>
</dbReference>
<dbReference type="InterPro" id="IPR051383">
    <property type="entry name" value="COX19"/>
</dbReference>
<dbReference type="Proteomes" id="UP000663831">
    <property type="component" value="Unassembled WGS sequence"/>
</dbReference>
<dbReference type="PANTHER" id="PTHR21107:SF2">
    <property type="entry name" value="CYTOCHROME C OXIDASE ASSEMBLY PROTEIN COX19"/>
    <property type="match status" value="1"/>
</dbReference>
<feature type="domain" description="CHCH" evidence="6">
    <location>
        <begin position="119"/>
        <end position="153"/>
    </location>
</feature>
<dbReference type="InterPro" id="IPR036322">
    <property type="entry name" value="WD40_repeat_dom_sf"/>
</dbReference>
<dbReference type="Pfam" id="PF06747">
    <property type="entry name" value="CHCH"/>
    <property type="match status" value="1"/>
</dbReference>
<gene>
    <name evidence="7" type="ORF">RDB_LOCUS30230</name>
</gene>
<dbReference type="GO" id="GO:0005758">
    <property type="term" value="C:mitochondrial intermembrane space"/>
    <property type="evidence" value="ECO:0007669"/>
    <property type="project" value="TreeGrafter"/>
</dbReference>
<dbReference type="GO" id="GO:0033617">
    <property type="term" value="P:mitochondrial respiratory chain complex IV assembly"/>
    <property type="evidence" value="ECO:0007669"/>
    <property type="project" value="TreeGrafter"/>
</dbReference>
<keyword evidence="2" id="KW-0963">Cytoplasm</keyword>
<comment type="subcellular location">
    <subcellularLocation>
        <location evidence="1">Cytoplasm</location>
    </subcellularLocation>
</comment>
<dbReference type="Gene3D" id="2.130.10.10">
    <property type="entry name" value="YVTN repeat-like/Quinoprotein amine dehydrogenase"/>
    <property type="match status" value="1"/>
</dbReference>
<protein>
    <recommendedName>
        <fullName evidence="6">CHCH domain-containing protein</fullName>
    </recommendedName>
</protein>
<keyword evidence="3" id="KW-1015">Disulfide bond</keyword>
<evidence type="ECO:0000256" key="5">
    <source>
        <dbReference type="ARBA" id="ARBA00038223"/>
    </source>
</evidence>
<evidence type="ECO:0000313" key="8">
    <source>
        <dbReference type="Proteomes" id="UP000663831"/>
    </source>
</evidence>
<dbReference type="InterPro" id="IPR015943">
    <property type="entry name" value="WD40/YVTN_repeat-like_dom_sf"/>
</dbReference>
<sequence length="183" mass="20584">YITKNPVDFAGPSFFGGPKDTLVIAASRAGEIYIWERSSAILLHTLTTPSSKELTSLAWNPKSPNQFMLAAAARDGTIRLFKAPTIYVVRPPAHVFHLHRNASRSRFFPPRPRRLEGECKSFMTSYLQCLSKNKNDSTPCRHLNKEYLECRMKRGLMERDSWTNLGLGNLPDSVSDSKPVKGS</sequence>
<organism evidence="7 8">
    <name type="scientific">Rhizoctonia solani</name>
    <dbReference type="NCBI Taxonomy" id="456999"/>
    <lineage>
        <taxon>Eukaryota</taxon>
        <taxon>Fungi</taxon>
        <taxon>Dikarya</taxon>
        <taxon>Basidiomycota</taxon>
        <taxon>Agaricomycotina</taxon>
        <taxon>Agaricomycetes</taxon>
        <taxon>Cantharellales</taxon>
        <taxon>Ceratobasidiaceae</taxon>
        <taxon>Rhizoctonia</taxon>
    </lineage>
</organism>
<reference evidence="7" key="1">
    <citation type="submission" date="2021-01" db="EMBL/GenBank/DDBJ databases">
        <authorList>
            <person name="Kaushik A."/>
        </authorList>
    </citation>
    <scope>NUCLEOTIDE SEQUENCE</scope>
    <source>
        <strain evidence="7">AG3-1AP</strain>
    </source>
</reference>
<dbReference type="PROSITE" id="PS51808">
    <property type="entry name" value="CHCH"/>
    <property type="match status" value="1"/>
</dbReference>
<evidence type="ECO:0000256" key="4">
    <source>
        <dbReference type="ARBA" id="ARBA00037279"/>
    </source>
</evidence>